<keyword evidence="6" id="KW-0560">Oxidoreductase</keyword>
<dbReference type="AlphaFoldDB" id="A0A4S4LBT1"/>
<dbReference type="PANTHER" id="PTHR24305">
    <property type="entry name" value="CYTOCHROME P450"/>
    <property type="match status" value="1"/>
</dbReference>
<evidence type="ECO:0000256" key="1">
    <source>
        <dbReference type="ARBA" id="ARBA00001971"/>
    </source>
</evidence>
<dbReference type="GO" id="GO:0005506">
    <property type="term" value="F:iron ion binding"/>
    <property type="evidence" value="ECO:0007669"/>
    <property type="project" value="InterPro"/>
</dbReference>
<dbReference type="Pfam" id="PF00067">
    <property type="entry name" value="p450"/>
    <property type="match status" value="1"/>
</dbReference>
<comment type="similarity">
    <text evidence="3">Belongs to the cytochrome P450 family.</text>
</comment>
<dbReference type="InterPro" id="IPR050121">
    <property type="entry name" value="Cytochrome_P450_monoxygenase"/>
</dbReference>
<proteinExistence type="inferred from homology"/>
<sequence length="441" mass="50561">MLTQDEQLYVADPLALHHIVVKDQYIYEETDMFISTNLLIFGSGLLSTLGDHHRRQRKMLNPVFSLKHMRDLIPIFYPIAHQLREVLVREVRNGTEEVNVMSWMSRAALEFIGQGGLGYTFGALDEGKRNAYSESIRLLSYTNFSLMLPRQFLPWISNIGSPAFRRKVVEWMPYDAVNKMAIKAGDDEVRKQVGKGKDIMSILLKANMEASEEDRLPESEILGQMNSFLFAGHETTTGAVSRILHQLALNPDVQSRLRDEVSAARKEHGDLEYDVLMGLPYLDAICRETLRVYPPVTQLSRTTKNDVIMPLMWPIKSADGKSEIKEISLKKNTNVIISIIGANRSKLIWGEDAEEWKPERWLEPLPESVSKAHLPGVYASIAPKDDVPWWRKSMHWIQVRRDGNENGPFDITRNICFLSWSRDFLDDEYTGVSYHKGPDWI</sequence>
<dbReference type="GO" id="GO:0004497">
    <property type="term" value="F:monooxygenase activity"/>
    <property type="evidence" value="ECO:0007669"/>
    <property type="project" value="UniProtKB-KW"/>
</dbReference>
<evidence type="ECO:0008006" key="11">
    <source>
        <dbReference type="Google" id="ProtNLM"/>
    </source>
</evidence>
<dbReference type="InterPro" id="IPR001128">
    <property type="entry name" value="Cyt_P450"/>
</dbReference>
<dbReference type="EMBL" id="SGPK01000075">
    <property type="protein sequence ID" value="THH09099.1"/>
    <property type="molecule type" value="Genomic_DNA"/>
</dbReference>
<comment type="caution">
    <text evidence="9">The sequence shown here is derived from an EMBL/GenBank/DDBJ whole genome shotgun (WGS) entry which is preliminary data.</text>
</comment>
<organism evidence="9 10">
    <name type="scientific">Phellinidium pouzarii</name>
    <dbReference type="NCBI Taxonomy" id="167371"/>
    <lineage>
        <taxon>Eukaryota</taxon>
        <taxon>Fungi</taxon>
        <taxon>Dikarya</taxon>
        <taxon>Basidiomycota</taxon>
        <taxon>Agaricomycotina</taxon>
        <taxon>Agaricomycetes</taxon>
        <taxon>Hymenochaetales</taxon>
        <taxon>Hymenochaetaceae</taxon>
        <taxon>Phellinidium</taxon>
    </lineage>
</organism>
<dbReference type="GO" id="GO:0016705">
    <property type="term" value="F:oxidoreductase activity, acting on paired donors, with incorporation or reduction of molecular oxygen"/>
    <property type="evidence" value="ECO:0007669"/>
    <property type="project" value="InterPro"/>
</dbReference>
<evidence type="ECO:0000256" key="7">
    <source>
        <dbReference type="ARBA" id="ARBA00023004"/>
    </source>
</evidence>
<name>A0A4S4LBT1_9AGAM</name>
<dbReference type="OrthoDB" id="1470350at2759"/>
<reference evidence="9 10" key="1">
    <citation type="submission" date="2019-02" db="EMBL/GenBank/DDBJ databases">
        <title>Genome sequencing of the rare red list fungi Phellinidium pouzarii.</title>
        <authorList>
            <person name="Buettner E."/>
            <person name="Kellner H."/>
        </authorList>
    </citation>
    <scope>NUCLEOTIDE SEQUENCE [LARGE SCALE GENOMIC DNA]</scope>
    <source>
        <strain evidence="9 10">DSM 108285</strain>
    </source>
</reference>
<accession>A0A4S4LBT1</accession>
<keyword evidence="8" id="KW-0503">Monooxygenase</keyword>
<dbReference type="PANTHER" id="PTHR24305:SF166">
    <property type="entry name" value="CYTOCHROME P450 12A4, MITOCHONDRIAL-RELATED"/>
    <property type="match status" value="1"/>
</dbReference>
<dbReference type="Proteomes" id="UP000308199">
    <property type="component" value="Unassembled WGS sequence"/>
</dbReference>
<evidence type="ECO:0000256" key="5">
    <source>
        <dbReference type="ARBA" id="ARBA00022723"/>
    </source>
</evidence>
<dbReference type="InterPro" id="IPR036396">
    <property type="entry name" value="Cyt_P450_sf"/>
</dbReference>
<comment type="pathway">
    <text evidence="2">Secondary metabolite biosynthesis.</text>
</comment>
<evidence type="ECO:0000256" key="6">
    <source>
        <dbReference type="ARBA" id="ARBA00023002"/>
    </source>
</evidence>
<keyword evidence="5" id="KW-0479">Metal-binding</keyword>
<keyword evidence="10" id="KW-1185">Reference proteome</keyword>
<keyword evidence="7" id="KW-0408">Iron</keyword>
<gene>
    <name evidence="9" type="ORF">EW145_g2244</name>
</gene>
<evidence type="ECO:0000256" key="8">
    <source>
        <dbReference type="ARBA" id="ARBA00023033"/>
    </source>
</evidence>
<evidence type="ECO:0000256" key="2">
    <source>
        <dbReference type="ARBA" id="ARBA00005179"/>
    </source>
</evidence>
<evidence type="ECO:0000313" key="9">
    <source>
        <dbReference type="EMBL" id="THH09099.1"/>
    </source>
</evidence>
<dbReference type="SUPFAM" id="SSF48264">
    <property type="entry name" value="Cytochrome P450"/>
    <property type="match status" value="1"/>
</dbReference>
<evidence type="ECO:0000256" key="3">
    <source>
        <dbReference type="ARBA" id="ARBA00010617"/>
    </source>
</evidence>
<dbReference type="Gene3D" id="1.10.630.10">
    <property type="entry name" value="Cytochrome P450"/>
    <property type="match status" value="1"/>
</dbReference>
<keyword evidence="4" id="KW-0349">Heme</keyword>
<evidence type="ECO:0000313" key="10">
    <source>
        <dbReference type="Proteomes" id="UP000308199"/>
    </source>
</evidence>
<evidence type="ECO:0000256" key="4">
    <source>
        <dbReference type="ARBA" id="ARBA00022617"/>
    </source>
</evidence>
<dbReference type="GO" id="GO:0020037">
    <property type="term" value="F:heme binding"/>
    <property type="evidence" value="ECO:0007669"/>
    <property type="project" value="InterPro"/>
</dbReference>
<protein>
    <recommendedName>
        <fullName evidence="11">Cytochrome P450</fullName>
    </recommendedName>
</protein>
<comment type="cofactor">
    <cofactor evidence="1">
        <name>heme</name>
        <dbReference type="ChEBI" id="CHEBI:30413"/>
    </cofactor>
</comment>